<dbReference type="PANTHER" id="PTHR47526:SF3">
    <property type="entry name" value="PHD-TYPE DOMAIN-CONTAINING PROTEIN"/>
    <property type="match status" value="1"/>
</dbReference>
<dbReference type="OrthoDB" id="6132274at2759"/>
<dbReference type="InterPro" id="IPR007527">
    <property type="entry name" value="Znf_SWIM"/>
</dbReference>
<keyword evidence="1" id="KW-0863">Zinc-finger</keyword>
<name>A0A6J8CPZ9_MYTCO</name>
<keyword evidence="4" id="KW-1185">Reference proteome</keyword>
<accession>A0A6J8CPZ9</accession>
<feature type="domain" description="SWIM-type" evidence="2">
    <location>
        <begin position="52"/>
        <end position="89"/>
    </location>
</feature>
<organism evidence="3 4">
    <name type="scientific">Mytilus coruscus</name>
    <name type="common">Sea mussel</name>
    <dbReference type="NCBI Taxonomy" id="42192"/>
    <lineage>
        <taxon>Eukaryota</taxon>
        <taxon>Metazoa</taxon>
        <taxon>Spiralia</taxon>
        <taxon>Lophotrochozoa</taxon>
        <taxon>Mollusca</taxon>
        <taxon>Bivalvia</taxon>
        <taxon>Autobranchia</taxon>
        <taxon>Pteriomorphia</taxon>
        <taxon>Mytilida</taxon>
        <taxon>Mytiloidea</taxon>
        <taxon>Mytilidae</taxon>
        <taxon>Mytilinae</taxon>
        <taxon>Mytilus</taxon>
    </lineage>
</organism>
<sequence>MKAYKSLDAYNYVVSGYVQVVFSHPVDNDCPFMVLKAKVTPSQRARDKPHEPWVYLEKSNGTVYCAHCTCMAGLGEVCSHVGALLFKVEMAAKIGITQTSTTSKACQWNNTFRKEVTPTTVTDIFQHIKGRRTKDIASVQANGAAPLPPQEVLKELYAIAPNAAFFTSDMTPSIDNPPASKTTESKYPPLLSTLQQTKNNDINDLCDRTIYYIDSIELH</sequence>
<dbReference type="Proteomes" id="UP000507470">
    <property type="component" value="Unassembled WGS sequence"/>
</dbReference>
<evidence type="ECO:0000313" key="3">
    <source>
        <dbReference type="EMBL" id="CAC5397536.1"/>
    </source>
</evidence>
<gene>
    <name evidence="3" type="ORF">MCOR_31963</name>
</gene>
<dbReference type="GO" id="GO:0008270">
    <property type="term" value="F:zinc ion binding"/>
    <property type="evidence" value="ECO:0007669"/>
    <property type="project" value="UniProtKB-KW"/>
</dbReference>
<evidence type="ECO:0000259" key="2">
    <source>
        <dbReference type="PROSITE" id="PS50966"/>
    </source>
</evidence>
<dbReference type="AlphaFoldDB" id="A0A6J8CPZ9"/>
<reference evidence="3 4" key="1">
    <citation type="submission" date="2020-06" db="EMBL/GenBank/DDBJ databases">
        <authorList>
            <person name="Li R."/>
            <person name="Bekaert M."/>
        </authorList>
    </citation>
    <scope>NUCLEOTIDE SEQUENCE [LARGE SCALE GENOMIC DNA]</scope>
    <source>
        <strain evidence="4">wild</strain>
    </source>
</reference>
<proteinExistence type="predicted"/>
<protein>
    <recommendedName>
        <fullName evidence="2">SWIM-type domain-containing protein</fullName>
    </recommendedName>
</protein>
<dbReference type="PROSITE" id="PS50966">
    <property type="entry name" value="ZF_SWIM"/>
    <property type="match status" value="1"/>
</dbReference>
<dbReference type="EMBL" id="CACVKT020005686">
    <property type="protein sequence ID" value="CAC5397536.1"/>
    <property type="molecule type" value="Genomic_DNA"/>
</dbReference>
<evidence type="ECO:0000256" key="1">
    <source>
        <dbReference type="PROSITE-ProRule" id="PRU00325"/>
    </source>
</evidence>
<keyword evidence="1" id="KW-0479">Metal-binding</keyword>
<evidence type="ECO:0000313" key="4">
    <source>
        <dbReference type="Proteomes" id="UP000507470"/>
    </source>
</evidence>
<keyword evidence="1" id="KW-0862">Zinc</keyword>
<dbReference type="PANTHER" id="PTHR47526">
    <property type="entry name" value="ATP-DEPENDENT DNA HELICASE"/>
    <property type="match status" value="1"/>
</dbReference>